<evidence type="ECO:0000256" key="5">
    <source>
        <dbReference type="SAM" id="MobiDB-lite"/>
    </source>
</evidence>
<keyword evidence="1" id="KW-0479">Metal-binding</keyword>
<dbReference type="InterPro" id="IPR013083">
    <property type="entry name" value="Znf_RING/FYVE/PHD"/>
</dbReference>
<dbReference type="InterPro" id="IPR001841">
    <property type="entry name" value="Znf_RING"/>
</dbReference>
<proteinExistence type="predicted"/>
<reference evidence="7" key="2">
    <citation type="submission" date="2025-08" db="UniProtKB">
        <authorList>
            <consortium name="Ensembl"/>
        </authorList>
    </citation>
    <scope>IDENTIFICATION</scope>
</reference>
<feature type="domain" description="RING-type" evidence="6">
    <location>
        <begin position="19"/>
        <end position="66"/>
    </location>
</feature>
<keyword evidence="8" id="KW-1185">Reference proteome</keyword>
<dbReference type="GeneTree" id="ENSGT00940000163974"/>
<dbReference type="PROSITE" id="PS00518">
    <property type="entry name" value="ZF_RING_1"/>
    <property type="match status" value="1"/>
</dbReference>
<keyword evidence="2 4" id="KW-0863">Zinc-finger</keyword>
<protein>
    <recommendedName>
        <fullName evidence="6">RING-type domain-containing protein</fullName>
    </recommendedName>
</protein>
<dbReference type="SMART" id="SM00184">
    <property type="entry name" value="RING"/>
    <property type="match status" value="1"/>
</dbReference>
<evidence type="ECO:0000313" key="8">
    <source>
        <dbReference type="Proteomes" id="UP000001646"/>
    </source>
</evidence>
<reference evidence="7" key="3">
    <citation type="submission" date="2025-09" db="UniProtKB">
        <authorList>
            <consortium name="Ensembl"/>
        </authorList>
    </citation>
    <scope>IDENTIFICATION</scope>
</reference>
<dbReference type="PANTHER" id="PTHR22791:SF1">
    <property type="entry name" value="RING FINGER PROTEIN 225"/>
    <property type="match status" value="1"/>
</dbReference>
<dbReference type="InterPro" id="IPR017907">
    <property type="entry name" value="Znf_RING_CS"/>
</dbReference>
<evidence type="ECO:0000313" key="7">
    <source>
        <dbReference type="Ensembl" id="ENSACAP00000033346.1"/>
    </source>
</evidence>
<dbReference type="SUPFAM" id="SSF57850">
    <property type="entry name" value="RING/U-box"/>
    <property type="match status" value="1"/>
</dbReference>
<evidence type="ECO:0000256" key="1">
    <source>
        <dbReference type="ARBA" id="ARBA00022723"/>
    </source>
</evidence>
<dbReference type="InterPro" id="IPR027370">
    <property type="entry name" value="Znf-RING_euk"/>
</dbReference>
<sequence length="179" mass="19809">GSEQECWELIQFEHSPLDCVICFTPYDRLFKLPKELSCGHIFCLECLARINVSSEDVNSISCPICRAPTTLPSRKGLPGLPTRPELLEQLPSSPAPPGSVRFDRRKGLLYLPGGNRGRLQAVPKPGAAINTVSLSVDVGRPAPQGRSRVLGLSGWPFYHYDSTFNCHDCMLWNLGFVVR</sequence>
<evidence type="ECO:0000256" key="3">
    <source>
        <dbReference type="ARBA" id="ARBA00022833"/>
    </source>
</evidence>
<organism evidence="7 8">
    <name type="scientific">Anolis carolinensis</name>
    <name type="common">Green anole</name>
    <name type="synonym">American chameleon</name>
    <dbReference type="NCBI Taxonomy" id="28377"/>
    <lineage>
        <taxon>Eukaryota</taxon>
        <taxon>Metazoa</taxon>
        <taxon>Chordata</taxon>
        <taxon>Craniata</taxon>
        <taxon>Vertebrata</taxon>
        <taxon>Euteleostomi</taxon>
        <taxon>Lepidosauria</taxon>
        <taxon>Squamata</taxon>
        <taxon>Bifurcata</taxon>
        <taxon>Unidentata</taxon>
        <taxon>Episquamata</taxon>
        <taxon>Toxicofera</taxon>
        <taxon>Iguania</taxon>
        <taxon>Dactyloidae</taxon>
        <taxon>Anolis</taxon>
    </lineage>
</organism>
<name>A0A803TDQ6_ANOCA</name>
<dbReference type="GO" id="GO:0016567">
    <property type="term" value="P:protein ubiquitination"/>
    <property type="evidence" value="ECO:0000318"/>
    <property type="project" value="GO_Central"/>
</dbReference>
<evidence type="ECO:0000256" key="4">
    <source>
        <dbReference type="PROSITE-ProRule" id="PRU00175"/>
    </source>
</evidence>
<dbReference type="PANTHER" id="PTHR22791">
    <property type="entry name" value="RING-TYPE DOMAIN-CONTAINING PROTEIN"/>
    <property type="match status" value="1"/>
</dbReference>
<dbReference type="GO" id="GO:0008270">
    <property type="term" value="F:zinc ion binding"/>
    <property type="evidence" value="ECO:0007669"/>
    <property type="project" value="UniProtKB-KW"/>
</dbReference>
<evidence type="ECO:0000259" key="6">
    <source>
        <dbReference type="PROSITE" id="PS50089"/>
    </source>
</evidence>
<dbReference type="GO" id="GO:0061630">
    <property type="term" value="F:ubiquitin protein ligase activity"/>
    <property type="evidence" value="ECO:0000318"/>
    <property type="project" value="GO_Central"/>
</dbReference>
<dbReference type="Proteomes" id="UP000001646">
    <property type="component" value="Chromosome 2"/>
</dbReference>
<feature type="region of interest" description="Disordered" evidence="5">
    <location>
        <begin position="75"/>
        <end position="97"/>
    </location>
</feature>
<reference evidence="7 8" key="1">
    <citation type="submission" date="2009-12" db="EMBL/GenBank/DDBJ databases">
        <title>The Genome Sequence of Anolis carolinensis (Green Anole Lizard).</title>
        <authorList>
            <consortium name="The Genome Sequencing Platform"/>
            <person name="Di Palma F."/>
            <person name="Alfoldi J."/>
            <person name="Heiman D."/>
            <person name="Young S."/>
            <person name="Grabherr M."/>
            <person name="Johnson J."/>
            <person name="Lander E.S."/>
            <person name="Lindblad-Toh K."/>
        </authorList>
    </citation>
    <scope>NUCLEOTIDE SEQUENCE [LARGE SCALE GENOMIC DNA]</scope>
    <source>
        <strain evidence="7 8">JBL SC #1</strain>
    </source>
</reference>
<dbReference type="Gene3D" id="3.30.40.10">
    <property type="entry name" value="Zinc/RING finger domain, C3HC4 (zinc finger)"/>
    <property type="match status" value="1"/>
</dbReference>
<evidence type="ECO:0000256" key="2">
    <source>
        <dbReference type="ARBA" id="ARBA00022771"/>
    </source>
</evidence>
<keyword evidence="3" id="KW-0862">Zinc</keyword>
<dbReference type="PROSITE" id="PS50089">
    <property type="entry name" value="ZF_RING_2"/>
    <property type="match status" value="1"/>
</dbReference>
<accession>A0A803TDQ6</accession>
<dbReference type="InterPro" id="IPR051435">
    <property type="entry name" value="RING_finger_E3_ubiq-ligases"/>
</dbReference>
<dbReference type="AlphaFoldDB" id="A0A803TDQ6"/>
<dbReference type="Ensembl" id="ENSACAT00000042564.1">
    <property type="protein sequence ID" value="ENSACAP00000033346.1"/>
    <property type="gene ID" value="ENSACAG00000034896.1"/>
</dbReference>
<dbReference type="Pfam" id="PF13445">
    <property type="entry name" value="zf-RING_UBOX"/>
    <property type="match status" value="1"/>
</dbReference>
<dbReference type="InParanoid" id="A0A803TDQ6"/>